<protein>
    <recommendedName>
        <fullName evidence="1">Helicase C-terminal domain-containing protein</fullName>
    </recommendedName>
</protein>
<feature type="non-terminal residue" evidence="2">
    <location>
        <position position="1"/>
    </location>
</feature>
<dbReference type="InterPro" id="IPR001650">
    <property type="entry name" value="Helicase_C-like"/>
</dbReference>
<gene>
    <name evidence="2" type="ORF">CPB84DRAFT_1690596</name>
</gene>
<sequence length="67" mass="7452">VPPHLQACVHAFSSNLSEAGKQQYWAQFQKGEICILYATDAARIGCNVLDIQYIVTFNISNSLSMVF</sequence>
<name>A0A9P5NA05_GYMJU</name>
<keyword evidence="3" id="KW-1185">Reference proteome</keyword>
<reference evidence="2" key="1">
    <citation type="submission" date="2020-11" db="EMBL/GenBank/DDBJ databases">
        <authorList>
            <consortium name="DOE Joint Genome Institute"/>
            <person name="Ahrendt S."/>
            <person name="Riley R."/>
            <person name="Andreopoulos W."/>
            <person name="LaButti K."/>
            <person name="Pangilinan J."/>
            <person name="Ruiz-duenas F.J."/>
            <person name="Barrasa J.M."/>
            <person name="Sanchez-Garcia M."/>
            <person name="Camarero S."/>
            <person name="Miyauchi S."/>
            <person name="Serrano A."/>
            <person name="Linde D."/>
            <person name="Babiker R."/>
            <person name="Drula E."/>
            <person name="Ayuso-Fernandez I."/>
            <person name="Pacheco R."/>
            <person name="Padilla G."/>
            <person name="Ferreira P."/>
            <person name="Barriuso J."/>
            <person name="Kellner H."/>
            <person name="Castanera R."/>
            <person name="Alfaro M."/>
            <person name="Ramirez L."/>
            <person name="Pisabarro A.G."/>
            <person name="Kuo A."/>
            <person name="Tritt A."/>
            <person name="Lipzen A."/>
            <person name="He G."/>
            <person name="Yan M."/>
            <person name="Ng V."/>
            <person name="Cullen D."/>
            <person name="Martin F."/>
            <person name="Rosso M.-N."/>
            <person name="Henrissat B."/>
            <person name="Hibbett D."/>
            <person name="Martinez A.T."/>
            <person name="Grigoriev I.V."/>
        </authorList>
    </citation>
    <scope>NUCLEOTIDE SEQUENCE</scope>
    <source>
        <strain evidence="2">AH 44721</strain>
    </source>
</reference>
<dbReference type="AlphaFoldDB" id="A0A9P5NA05"/>
<evidence type="ECO:0000259" key="1">
    <source>
        <dbReference type="Pfam" id="PF00271"/>
    </source>
</evidence>
<dbReference type="EMBL" id="JADNYJ010000229">
    <property type="protein sequence ID" value="KAF8873746.1"/>
    <property type="molecule type" value="Genomic_DNA"/>
</dbReference>
<dbReference type="Proteomes" id="UP000724874">
    <property type="component" value="Unassembled WGS sequence"/>
</dbReference>
<dbReference type="InterPro" id="IPR027417">
    <property type="entry name" value="P-loop_NTPase"/>
</dbReference>
<accession>A0A9P5NA05</accession>
<organism evidence="2 3">
    <name type="scientific">Gymnopilus junonius</name>
    <name type="common">Spectacular rustgill mushroom</name>
    <name type="synonym">Gymnopilus spectabilis subsp. junonius</name>
    <dbReference type="NCBI Taxonomy" id="109634"/>
    <lineage>
        <taxon>Eukaryota</taxon>
        <taxon>Fungi</taxon>
        <taxon>Dikarya</taxon>
        <taxon>Basidiomycota</taxon>
        <taxon>Agaricomycotina</taxon>
        <taxon>Agaricomycetes</taxon>
        <taxon>Agaricomycetidae</taxon>
        <taxon>Agaricales</taxon>
        <taxon>Agaricineae</taxon>
        <taxon>Hymenogastraceae</taxon>
        <taxon>Gymnopilus</taxon>
    </lineage>
</organism>
<proteinExistence type="predicted"/>
<dbReference type="Pfam" id="PF00271">
    <property type="entry name" value="Helicase_C"/>
    <property type="match status" value="1"/>
</dbReference>
<feature type="domain" description="Helicase C-terminal" evidence="1">
    <location>
        <begin position="9"/>
        <end position="64"/>
    </location>
</feature>
<comment type="caution">
    <text evidence="2">The sequence shown here is derived from an EMBL/GenBank/DDBJ whole genome shotgun (WGS) entry which is preliminary data.</text>
</comment>
<dbReference type="OrthoDB" id="5409596at2759"/>
<evidence type="ECO:0000313" key="2">
    <source>
        <dbReference type="EMBL" id="KAF8873746.1"/>
    </source>
</evidence>
<dbReference type="Gene3D" id="3.40.50.300">
    <property type="entry name" value="P-loop containing nucleotide triphosphate hydrolases"/>
    <property type="match status" value="1"/>
</dbReference>
<evidence type="ECO:0000313" key="3">
    <source>
        <dbReference type="Proteomes" id="UP000724874"/>
    </source>
</evidence>
<dbReference type="SUPFAM" id="SSF52540">
    <property type="entry name" value="P-loop containing nucleoside triphosphate hydrolases"/>
    <property type="match status" value="1"/>
</dbReference>